<proteinExistence type="predicted"/>
<keyword evidence="1" id="KW-0496">Mitochondrion</keyword>
<comment type="caution">
    <text evidence="1">The sequence shown here is derived from an EMBL/GenBank/DDBJ whole genome shotgun (WGS) entry which is preliminary data.</text>
</comment>
<accession>A0A117NHT3</accession>
<reference evidence="1" key="1">
    <citation type="journal article" date="2015" name="Genome Biol. Evol.">
        <title>Organellar Genomes of White Spruce (Picea glauca): Assembly and Annotation.</title>
        <authorList>
            <person name="Jackman S.D."/>
            <person name="Warren R.L."/>
            <person name="Gibb E.A."/>
            <person name="Vandervalk B.P."/>
            <person name="Mohamadi H."/>
            <person name="Chu J."/>
            <person name="Raymond A."/>
            <person name="Pleasance S."/>
            <person name="Coope R."/>
            <person name="Wildung M.R."/>
            <person name="Ritland C.E."/>
            <person name="Bousquet J."/>
            <person name="Jones S.J."/>
            <person name="Bohlmann J."/>
            <person name="Birol I."/>
        </authorList>
    </citation>
    <scope>NUCLEOTIDE SEQUENCE [LARGE SCALE GENOMIC DNA]</scope>
    <source>
        <tissue evidence="1">Flushing bud</tissue>
    </source>
</reference>
<evidence type="ECO:0000313" key="1">
    <source>
        <dbReference type="EMBL" id="KUM48863.1"/>
    </source>
</evidence>
<organism evidence="1">
    <name type="scientific">Picea glauca</name>
    <name type="common">White spruce</name>
    <name type="synonym">Pinus glauca</name>
    <dbReference type="NCBI Taxonomy" id="3330"/>
    <lineage>
        <taxon>Eukaryota</taxon>
        <taxon>Viridiplantae</taxon>
        <taxon>Streptophyta</taxon>
        <taxon>Embryophyta</taxon>
        <taxon>Tracheophyta</taxon>
        <taxon>Spermatophyta</taxon>
        <taxon>Pinopsida</taxon>
        <taxon>Pinidae</taxon>
        <taxon>Conifers I</taxon>
        <taxon>Pinales</taxon>
        <taxon>Pinaceae</taxon>
        <taxon>Picea</taxon>
    </lineage>
</organism>
<dbReference type="AlphaFoldDB" id="A0A117NHT3"/>
<name>A0A117NHT3_PICGL</name>
<dbReference type="EMBL" id="LKAM01000004">
    <property type="protein sequence ID" value="KUM48863.1"/>
    <property type="molecule type" value="Genomic_DNA"/>
</dbReference>
<sequence length="62" mass="7257">MGRIDLFLSLPPYMHAASIYTSTSISIYRYGYRPRGEPICKRDIYLSFYLSYGPYWPVLPSL</sequence>
<gene>
    <name evidence="1" type="ORF">ABT39_MTgene4199</name>
</gene>
<geneLocation type="mitochondrion" evidence="1"/>
<protein>
    <submittedName>
        <fullName evidence="1">Uncharacterized protein</fullName>
    </submittedName>
</protein>